<dbReference type="Proteomes" id="UP000821865">
    <property type="component" value="Chromosome 8"/>
</dbReference>
<protein>
    <submittedName>
        <fullName evidence="1">Uncharacterized protein</fullName>
    </submittedName>
</protein>
<evidence type="ECO:0000313" key="2">
    <source>
        <dbReference type="Proteomes" id="UP000821865"/>
    </source>
</evidence>
<comment type="caution">
    <text evidence="1">The sequence shown here is derived from an EMBL/GenBank/DDBJ whole genome shotgun (WGS) entry which is preliminary data.</text>
</comment>
<sequence length="241" mass="27282">MDSSWALASGSKFPPLVPGKLRLYSMRFCPFAQRALLMTKAKSIDHEVVNINLKDRPEWCNEVLPAGTVPVLSQDDKLISGSMPIVEYLEEAYPQTKPMLPRDPYLKARDRSFLDVALPTVEPLVSILMGKGSMEENWANVLKKIPLFEKELVRRKSTFFSGVTPGFVDYAVWPTFELARGLSAAHAELEMPSSEDFPHFSSWYQKMREDAVVRAVVNEDHTVLFVQSYKTGQRDFNAGLH</sequence>
<reference evidence="1" key="1">
    <citation type="submission" date="2020-05" db="EMBL/GenBank/DDBJ databases">
        <title>Large-scale comparative analyses of tick genomes elucidate their genetic diversity and vector capacities.</title>
        <authorList>
            <person name="Jia N."/>
            <person name="Wang J."/>
            <person name="Shi W."/>
            <person name="Du L."/>
            <person name="Sun Y."/>
            <person name="Zhan W."/>
            <person name="Jiang J."/>
            <person name="Wang Q."/>
            <person name="Zhang B."/>
            <person name="Ji P."/>
            <person name="Sakyi L.B."/>
            <person name="Cui X."/>
            <person name="Yuan T."/>
            <person name="Jiang B."/>
            <person name="Yang W."/>
            <person name="Lam T.T.-Y."/>
            <person name="Chang Q."/>
            <person name="Ding S."/>
            <person name="Wang X."/>
            <person name="Zhu J."/>
            <person name="Ruan X."/>
            <person name="Zhao L."/>
            <person name="Wei J."/>
            <person name="Que T."/>
            <person name="Du C."/>
            <person name="Cheng J."/>
            <person name="Dai P."/>
            <person name="Han X."/>
            <person name="Huang E."/>
            <person name="Gao Y."/>
            <person name="Liu J."/>
            <person name="Shao H."/>
            <person name="Ye R."/>
            <person name="Li L."/>
            <person name="Wei W."/>
            <person name="Wang X."/>
            <person name="Wang C."/>
            <person name="Yang T."/>
            <person name="Huo Q."/>
            <person name="Li W."/>
            <person name="Guo W."/>
            <person name="Chen H."/>
            <person name="Zhou L."/>
            <person name="Ni X."/>
            <person name="Tian J."/>
            <person name="Zhou Y."/>
            <person name="Sheng Y."/>
            <person name="Liu T."/>
            <person name="Pan Y."/>
            <person name="Xia L."/>
            <person name="Li J."/>
            <person name="Zhao F."/>
            <person name="Cao W."/>
        </authorList>
    </citation>
    <scope>NUCLEOTIDE SEQUENCE</scope>
    <source>
        <strain evidence="1">Dsil-2018</strain>
    </source>
</reference>
<organism evidence="1 2">
    <name type="scientific">Dermacentor silvarum</name>
    <name type="common">Tick</name>
    <dbReference type="NCBI Taxonomy" id="543639"/>
    <lineage>
        <taxon>Eukaryota</taxon>
        <taxon>Metazoa</taxon>
        <taxon>Ecdysozoa</taxon>
        <taxon>Arthropoda</taxon>
        <taxon>Chelicerata</taxon>
        <taxon>Arachnida</taxon>
        <taxon>Acari</taxon>
        <taxon>Parasitiformes</taxon>
        <taxon>Ixodida</taxon>
        <taxon>Ixodoidea</taxon>
        <taxon>Ixodidae</taxon>
        <taxon>Rhipicephalinae</taxon>
        <taxon>Dermacentor</taxon>
    </lineage>
</organism>
<gene>
    <name evidence="1" type="ORF">HPB49_022206</name>
</gene>
<proteinExistence type="predicted"/>
<keyword evidence="2" id="KW-1185">Reference proteome</keyword>
<name>A0ACB8CBP7_DERSI</name>
<dbReference type="EMBL" id="CM023477">
    <property type="protein sequence ID" value="KAH7938290.1"/>
    <property type="molecule type" value="Genomic_DNA"/>
</dbReference>
<accession>A0ACB8CBP7</accession>
<evidence type="ECO:0000313" key="1">
    <source>
        <dbReference type="EMBL" id="KAH7938290.1"/>
    </source>
</evidence>